<evidence type="ECO:0000313" key="1">
    <source>
        <dbReference type="EMBL" id="KKP63777.1"/>
    </source>
</evidence>
<dbReference type="Pfam" id="PF14412">
    <property type="entry name" value="AHH"/>
    <property type="match status" value="1"/>
</dbReference>
<dbReference type="AlphaFoldDB" id="A0A0G0E8U2"/>
<organism evidence="1 2">
    <name type="scientific">candidate division WS6 bacterium GW2011_GWE1_34_7</name>
    <dbReference type="NCBI Taxonomy" id="1619093"/>
    <lineage>
        <taxon>Bacteria</taxon>
        <taxon>Candidatus Dojkabacteria</taxon>
    </lineage>
</organism>
<gene>
    <name evidence="1" type="ORF">UR61_C0065G0003</name>
</gene>
<evidence type="ECO:0000313" key="2">
    <source>
        <dbReference type="Proteomes" id="UP000033866"/>
    </source>
</evidence>
<name>A0A0G0E8U2_9BACT</name>
<accession>A0A0G0E8U2</accession>
<sequence length="74" mass="7965">MKFVDDVPELIYQSGDSKALREALYKSGEKGLGQGLDAAHHIVAGGSRFAEKTREILKKFGVGINDAVNGAFLE</sequence>
<dbReference type="Proteomes" id="UP000033866">
    <property type="component" value="Unassembled WGS sequence"/>
</dbReference>
<protein>
    <submittedName>
        <fullName evidence="1">Uncharacterized protein</fullName>
    </submittedName>
</protein>
<proteinExistence type="predicted"/>
<dbReference type="InterPro" id="IPR032871">
    <property type="entry name" value="AHH_dom_containing"/>
</dbReference>
<dbReference type="EMBL" id="LBPV01000065">
    <property type="protein sequence ID" value="KKP63777.1"/>
    <property type="molecule type" value="Genomic_DNA"/>
</dbReference>
<comment type="caution">
    <text evidence="1">The sequence shown here is derived from an EMBL/GenBank/DDBJ whole genome shotgun (WGS) entry which is preliminary data.</text>
</comment>
<reference evidence="1 2" key="1">
    <citation type="journal article" date="2015" name="Nature">
        <title>rRNA introns, odd ribosomes, and small enigmatic genomes across a large radiation of phyla.</title>
        <authorList>
            <person name="Brown C.T."/>
            <person name="Hug L.A."/>
            <person name="Thomas B.C."/>
            <person name="Sharon I."/>
            <person name="Castelle C.J."/>
            <person name="Singh A."/>
            <person name="Wilkins M.J."/>
            <person name="Williams K.H."/>
            <person name="Banfield J.F."/>
        </authorList>
    </citation>
    <scope>NUCLEOTIDE SEQUENCE [LARGE SCALE GENOMIC DNA]</scope>
</reference>